<gene>
    <name evidence="1" type="ORF">PILCRDRAFT_498452</name>
</gene>
<reference evidence="1 2" key="1">
    <citation type="submission" date="2014-04" db="EMBL/GenBank/DDBJ databases">
        <authorList>
            <consortium name="DOE Joint Genome Institute"/>
            <person name="Kuo A."/>
            <person name="Tarkka M."/>
            <person name="Buscot F."/>
            <person name="Kohler A."/>
            <person name="Nagy L.G."/>
            <person name="Floudas D."/>
            <person name="Copeland A."/>
            <person name="Barry K.W."/>
            <person name="Cichocki N."/>
            <person name="Veneault-Fourrey C."/>
            <person name="LaButti K."/>
            <person name="Lindquist E.A."/>
            <person name="Lipzen A."/>
            <person name="Lundell T."/>
            <person name="Morin E."/>
            <person name="Murat C."/>
            <person name="Sun H."/>
            <person name="Tunlid A."/>
            <person name="Henrissat B."/>
            <person name="Grigoriev I.V."/>
            <person name="Hibbett D.S."/>
            <person name="Martin F."/>
            <person name="Nordberg H.P."/>
            <person name="Cantor M.N."/>
            <person name="Hua S.X."/>
        </authorList>
    </citation>
    <scope>NUCLEOTIDE SEQUENCE [LARGE SCALE GENOMIC DNA]</scope>
    <source>
        <strain evidence="1 2">F 1598</strain>
    </source>
</reference>
<proteinExistence type="predicted"/>
<name>A0A0C3FAL4_PILCF</name>
<dbReference type="Proteomes" id="UP000054166">
    <property type="component" value="Unassembled WGS sequence"/>
</dbReference>
<accession>A0A0C3FAL4</accession>
<dbReference type="AlphaFoldDB" id="A0A0C3FAL4"/>
<dbReference type="InParanoid" id="A0A0C3FAL4"/>
<dbReference type="EMBL" id="KN832998">
    <property type="protein sequence ID" value="KIM81645.1"/>
    <property type="molecule type" value="Genomic_DNA"/>
</dbReference>
<protein>
    <submittedName>
        <fullName evidence="1">Uncharacterized protein</fullName>
    </submittedName>
</protein>
<sequence length="83" mass="9402">MFSHQTHTQSVKPWEWRGCRTGEDVGHFYCSGRELAGGICDVPPQPRVTLHHVRLSGGMYVQPLSTLPYEVKPPIIRQTFAQP</sequence>
<reference evidence="2" key="2">
    <citation type="submission" date="2015-01" db="EMBL/GenBank/DDBJ databases">
        <title>Evolutionary Origins and Diversification of the Mycorrhizal Mutualists.</title>
        <authorList>
            <consortium name="DOE Joint Genome Institute"/>
            <consortium name="Mycorrhizal Genomics Consortium"/>
            <person name="Kohler A."/>
            <person name="Kuo A."/>
            <person name="Nagy L.G."/>
            <person name="Floudas D."/>
            <person name="Copeland A."/>
            <person name="Barry K.W."/>
            <person name="Cichocki N."/>
            <person name="Veneault-Fourrey C."/>
            <person name="LaButti K."/>
            <person name="Lindquist E.A."/>
            <person name="Lipzen A."/>
            <person name="Lundell T."/>
            <person name="Morin E."/>
            <person name="Murat C."/>
            <person name="Riley R."/>
            <person name="Ohm R."/>
            <person name="Sun H."/>
            <person name="Tunlid A."/>
            <person name="Henrissat B."/>
            <person name="Grigoriev I.V."/>
            <person name="Hibbett D.S."/>
            <person name="Martin F."/>
        </authorList>
    </citation>
    <scope>NUCLEOTIDE SEQUENCE [LARGE SCALE GENOMIC DNA]</scope>
    <source>
        <strain evidence="2">F 1598</strain>
    </source>
</reference>
<keyword evidence="2" id="KW-1185">Reference proteome</keyword>
<dbReference type="HOGENOM" id="CLU_2543378_0_0_1"/>
<organism evidence="1 2">
    <name type="scientific">Piloderma croceum (strain F 1598)</name>
    <dbReference type="NCBI Taxonomy" id="765440"/>
    <lineage>
        <taxon>Eukaryota</taxon>
        <taxon>Fungi</taxon>
        <taxon>Dikarya</taxon>
        <taxon>Basidiomycota</taxon>
        <taxon>Agaricomycotina</taxon>
        <taxon>Agaricomycetes</taxon>
        <taxon>Agaricomycetidae</taxon>
        <taxon>Atheliales</taxon>
        <taxon>Atheliaceae</taxon>
        <taxon>Piloderma</taxon>
    </lineage>
</organism>
<evidence type="ECO:0000313" key="1">
    <source>
        <dbReference type="EMBL" id="KIM81645.1"/>
    </source>
</evidence>
<evidence type="ECO:0000313" key="2">
    <source>
        <dbReference type="Proteomes" id="UP000054166"/>
    </source>
</evidence>